<comment type="caution">
    <text evidence="2">The sequence shown here is derived from an EMBL/GenBank/DDBJ whole genome shotgun (WGS) entry which is preliminary data.</text>
</comment>
<evidence type="ECO:0000313" key="3">
    <source>
        <dbReference type="Proteomes" id="UP000246050"/>
    </source>
</evidence>
<dbReference type="Proteomes" id="UP000246050">
    <property type="component" value="Unassembled WGS sequence"/>
</dbReference>
<dbReference type="AlphaFoldDB" id="A0A317DQJ1"/>
<sequence length="78" mass="8709">MQEQSDWPAHAAFMDDLVSAGFVVLGGPLADEHRVVLAVDAESEDLVRTTLARDPWSGTHLRVDRVEPWTIRLDGRRA</sequence>
<dbReference type="EMBL" id="JAXOTQ010000002">
    <property type="protein sequence ID" value="MDZ5488198.1"/>
    <property type="molecule type" value="Genomic_DNA"/>
</dbReference>
<name>A0A317DQJ1_9ACTN</name>
<dbReference type="Proteomes" id="UP001290101">
    <property type="component" value="Unassembled WGS sequence"/>
</dbReference>
<accession>A0A317DQJ1</accession>
<evidence type="ECO:0000313" key="1">
    <source>
        <dbReference type="EMBL" id="MDZ5488198.1"/>
    </source>
</evidence>
<gene>
    <name evidence="2" type="ORF">DKT69_12285</name>
    <name evidence="1" type="ORF">U2F25_01735</name>
</gene>
<protein>
    <recommendedName>
        <fullName evidence="5">YCII-related domain-containing protein</fullName>
    </recommendedName>
</protein>
<organism evidence="2 3">
    <name type="scientific">Micromonospora sicca</name>
    <dbReference type="NCBI Taxonomy" id="2202420"/>
    <lineage>
        <taxon>Bacteria</taxon>
        <taxon>Bacillati</taxon>
        <taxon>Actinomycetota</taxon>
        <taxon>Actinomycetes</taxon>
        <taxon>Micromonosporales</taxon>
        <taxon>Micromonosporaceae</taxon>
        <taxon>Micromonospora</taxon>
    </lineage>
</organism>
<reference evidence="2 3" key="1">
    <citation type="submission" date="2018-05" db="EMBL/GenBank/DDBJ databases">
        <title>Micromonosporas from Atacama Desert.</title>
        <authorList>
            <person name="Carro L."/>
            <person name="Golinska P."/>
            <person name="Klenk H.-P."/>
            <person name="Goodfellow M."/>
        </authorList>
    </citation>
    <scope>NUCLEOTIDE SEQUENCE [LARGE SCALE GENOMIC DNA]</scope>
    <source>
        <strain evidence="2 3">4G51</strain>
    </source>
</reference>
<dbReference type="RefSeq" id="WP_109801697.1">
    <property type="nucleotide sequence ID" value="NZ_JAXOTQ010000002.1"/>
</dbReference>
<keyword evidence="4" id="KW-1185">Reference proteome</keyword>
<dbReference type="EMBL" id="QGKS01000192">
    <property type="protein sequence ID" value="PWR15225.1"/>
    <property type="molecule type" value="Genomic_DNA"/>
</dbReference>
<proteinExistence type="predicted"/>
<reference evidence="1 4" key="2">
    <citation type="submission" date="2023-12" db="EMBL/GenBank/DDBJ databases">
        <title>Micromonospora sp. nov., isolated from Atacama Desert.</title>
        <authorList>
            <person name="Carro L."/>
            <person name="Golinska P."/>
            <person name="Klenk H.-P."/>
            <person name="Goodfellow M."/>
        </authorList>
    </citation>
    <scope>NUCLEOTIDE SEQUENCE [LARGE SCALE GENOMIC DNA]</scope>
    <source>
        <strain evidence="1 4">4G53</strain>
    </source>
</reference>
<evidence type="ECO:0008006" key="5">
    <source>
        <dbReference type="Google" id="ProtNLM"/>
    </source>
</evidence>
<evidence type="ECO:0000313" key="4">
    <source>
        <dbReference type="Proteomes" id="UP001290101"/>
    </source>
</evidence>
<dbReference type="SUPFAM" id="SSF54909">
    <property type="entry name" value="Dimeric alpha+beta barrel"/>
    <property type="match status" value="1"/>
</dbReference>
<dbReference type="OrthoDB" id="7375809at2"/>
<dbReference type="InterPro" id="IPR011008">
    <property type="entry name" value="Dimeric_a/b-barrel"/>
</dbReference>
<evidence type="ECO:0000313" key="2">
    <source>
        <dbReference type="EMBL" id="PWR15225.1"/>
    </source>
</evidence>